<comment type="caution">
    <text evidence="2">The sequence shown here is derived from an EMBL/GenBank/DDBJ whole genome shotgun (WGS) entry which is preliminary data.</text>
</comment>
<gene>
    <name evidence="2" type="ORF">R54839_PPFHFPJH_00454</name>
</gene>
<feature type="transmembrane region" description="Helical" evidence="1">
    <location>
        <begin position="112"/>
        <end position="131"/>
    </location>
</feature>
<accession>A0ABM9MPT9</accession>
<reference evidence="2 3" key="1">
    <citation type="submission" date="2023-10" db="EMBL/GenBank/DDBJ databases">
        <authorList>
            <person name="Botero Cardona J."/>
        </authorList>
    </citation>
    <scope>NUCLEOTIDE SEQUENCE [LARGE SCALE GENOMIC DNA]</scope>
    <source>
        <strain evidence="2 3">R-54839</strain>
    </source>
</reference>
<evidence type="ECO:0000313" key="3">
    <source>
        <dbReference type="Proteomes" id="UP001314261"/>
    </source>
</evidence>
<keyword evidence="1" id="KW-0812">Transmembrane</keyword>
<dbReference type="EMBL" id="CAUZLR010000002">
    <property type="protein sequence ID" value="CAK1231501.1"/>
    <property type="molecule type" value="Genomic_DNA"/>
</dbReference>
<feature type="transmembrane region" description="Helical" evidence="1">
    <location>
        <begin position="50"/>
        <end position="74"/>
    </location>
</feature>
<dbReference type="InterPro" id="IPR021560">
    <property type="entry name" value="DUF3021"/>
</dbReference>
<organism evidence="2 3">
    <name type="scientific">Fructobacillus fructosus</name>
    <dbReference type="NCBI Taxonomy" id="1631"/>
    <lineage>
        <taxon>Bacteria</taxon>
        <taxon>Bacillati</taxon>
        <taxon>Bacillota</taxon>
        <taxon>Bacilli</taxon>
        <taxon>Lactobacillales</taxon>
        <taxon>Lactobacillaceae</taxon>
        <taxon>Fructobacillus</taxon>
    </lineage>
</organism>
<feature type="transmembrane region" description="Helical" evidence="1">
    <location>
        <begin position="7"/>
        <end position="30"/>
    </location>
</feature>
<keyword evidence="1" id="KW-1133">Transmembrane helix</keyword>
<keyword evidence="1" id="KW-0472">Membrane</keyword>
<dbReference type="RefSeq" id="WP_187753587.1">
    <property type="nucleotide sequence ID" value="NZ_CAUZLR010000002.1"/>
</dbReference>
<name>A0ABM9MPT9_9LACO</name>
<sequence>MMKFFKGLLSSMSIGITVGLLISIFFSSLFQLKEIQPSSNEYMARFSSPIVALTVAIVIWAFMGAVFYLASFIFMTDRFSITRKTVYHFLLTYCGYTGLAIAAGWFPYTPLWLVFYTVIFVLIYLVMWYLFMKSARHLVAEVNKATLG</sequence>
<keyword evidence="3" id="KW-1185">Reference proteome</keyword>
<evidence type="ECO:0008006" key="4">
    <source>
        <dbReference type="Google" id="ProtNLM"/>
    </source>
</evidence>
<feature type="transmembrane region" description="Helical" evidence="1">
    <location>
        <begin position="86"/>
        <end position="106"/>
    </location>
</feature>
<proteinExistence type="predicted"/>
<dbReference type="Proteomes" id="UP001314261">
    <property type="component" value="Unassembled WGS sequence"/>
</dbReference>
<dbReference type="Pfam" id="PF11457">
    <property type="entry name" value="DUF3021"/>
    <property type="match status" value="1"/>
</dbReference>
<evidence type="ECO:0000313" key="2">
    <source>
        <dbReference type="EMBL" id="CAK1231501.1"/>
    </source>
</evidence>
<protein>
    <recommendedName>
        <fullName evidence="4">DUF3021 domain-containing protein</fullName>
    </recommendedName>
</protein>
<evidence type="ECO:0000256" key="1">
    <source>
        <dbReference type="SAM" id="Phobius"/>
    </source>
</evidence>